<feature type="compositionally biased region" description="Basic and acidic residues" evidence="1">
    <location>
        <begin position="396"/>
        <end position="411"/>
    </location>
</feature>
<feature type="region of interest" description="Disordered" evidence="1">
    <location>
        <begin position="544"/>
        <end position="584"/>
    </location>
</feature>
<feature type="compositionally biased region" description="Polar residues" evidence="1">
    <location>
        <begin position="155"/>
        <end position="170"/>
    </location>
</feature>
<feature type="region of interest" description="Disordered" evidence="1">
    <location>
        <begin position="1"/>
        <end position="431"/>
    </location>
</feature>
<protein>
    <recommendedName>
        <fullName evidence="2">Hpc2-related domain-containing protein</fullName>
    </recommendedName>
</protein>
<feature type="compositionally biased region" description="Polar residues" evidence="1">
    <location>
        <begin position="267"/>
        <end position="289"/>
    </location>
</feature>
<name>S7Z8T0_PENO1</name>
<gene>
    <name evidence="3" type="ORF">PDE_01552</name>
</gene>
<organism evidence="3 4">
    <name type="scientific">Penicillium oxalicum (strain 114-2 / CGMCC 5302)</name>
    <name type="common">Penicillium decumbens</name>
    <dbReference type="NCBI Taxonomy" id="933388"/>
    <lineage>
        <taxon>Eukaryota</taxon>
        <taxon>Fungi</taxon>
        <taxon>Dikarya</taxon>
        <taxon>Ascomycota</taxon>
        <taxon>Pezizomycotina</taxon>
        <taxon>Eurotiomycetes</taxon>
        <taxon>Eurotiomycetidae</taxon>
        <taxon>Eurotiales</taxon>
        <taxon>Aspergillaceae</taxon>
        <taxon>Penicillium</taxon>
    </lineage>
</organism>
<dbReference type="PRINTS" id="PR01217">
    <property type="entry name" value="PRICHEXTENSN"/>
</dbReference>
<feature type="compositionally biased region" description="Low complexity" evidence="1">
    <location>
        <begin position="110"/>
        <end position="122"/>
    </location>
</feature>
<feature type="compositionally biased region" description="Polar residues" evidence="1">
    <location>
        <begin position="551"/>
        <end position="561"/>
    </location>
</feature>
<proteinExistence type="predicted"/>
<sequence>MSTDPPGAGPPKDDGPPVDEMIGSRRASGARRSRRKKDEDTNSATNTPDTRAKKKEEKEKEKEKEKPTRAARRPREKSTATAASRKKAKLEASGDEAATDQHAPSPTPTAPTAAAATPTANPTHPPVSQPPPPSSSPNTPVPASKPSPPPTSASITQSHRPSHLNQSPRLSPSDARSVAAQDHRSRPQSQPPPPPPPQPSQVTSAPSPALASAPARTSGRNFDPIRSAFEDPSPAPVYSPPPTVSPRPSYRASASPAISSIIDPPAQTQVTYPPQLARTSSGHVPTVSSPAPGPPARVHTPSHSALAPSPIPVSSPSHGAIHTPQQPPYTNNAHYAPHNDSRSLQAPSPKLDLGAPATPQPAPGQTQSHSQRLADPPAEAELPQGSAQPSSDAMDIDSKEPVVASAKKEKGTTTASSSKPPSPKPVRVAKEAPKIPQGSGLITTALFGGVDGSAKSDVRSVPNIVIHVPLNKGNQIINFAQLAEEQYGFAALHPRLAAHKERLARVAAAGAALERSDKSLKGISAGESADEDLSLDVDRDSDLDGDISMIGASTNGGQSEASDGKKKRRRKVEEYDRDDPFVDDSEMAWQEQAAASKDGFFVYSGPLVPEGEKVQVERADGTIKRGRGRGRGTGRGRSLTSQPHVPIAAAVPISQETGLPLRGPGSRGGVSRRGRGSKKTDTSDKHSDRNGTTASTSHESRGGRGGSTAGRGGSSSRGGKNSIMSMLDIAPAPSQQSHMGGIAPAAGASPLAGPELVMK</sequence>
<reference evidence="3 4" key="1">
    <citation type="journal article" date="2013" name="PLoS ONE">
        <title>Genomic and secretomic analyses reveal unique features of the lignocellulolytic enzyme system of Penicillium decumbens.</title>
        <authorList>
            <person name="Liu G."/>
            <person name="Zhang L."/>
            <person name="Wei X."/>
            <person name="Zou G."/>
            <person name="Qin Y."/>
            <person name="Ma L."/>
            <person name="Li J."/>
            <person name="Zheng H."/>
            <person name="Wang S."/>
            <person name="Wang C."/>
            <person name="Xun L."/>
            <person name="Zhao G.-P."/>
            <person name="Zhou Z."/>
            <person name="Qu Y."/>
        </authorList>
    </citation>
    <scope>NUCLEOTIDE SEQUENCE [LARGE SCALE GENOMIC DNA]</scope>
    <source>
        <strain evidence="4">114-2 / CGMCC 5302</strain>
    </source>
</reference>
<feature type="compositionally biased region" description="Basic and acidic residues" evidence="1">
    <location>
        <begin position="613"/>
        <end position="623"/>
    </location>
</feature>
<dbReference type="InterPro" id="IPR014840">
    <property type="entry name" value="HRD"/>
</dbReference>
<dbReference type="Proteomes" id="UP000019376">
    <property type="component" value="Unassembled WGS sequence"/>
</dbReference>
<evidence type="ECO:0000313" key="3">
    <source>
        <dbReference type="EMBL" id="EPS26614.1"/>
    </source>
</evidence>
<dbReference type="AlphaFoldDB" id="S7Z8T0"/>
<feature type="compositionally biased region" description="Basic and acidic residues" evidence="1">
    <location>
        <begin position="571"/>
        <end position="580"/>
    </location>
</feature>
<dbReference type="EMBL" id="KB644409">
    <property type="protein sequence ID" value="EPS26614.1"/>
    <property type="molecule type" value="Genomic_DNA"/>
</dbReference>
<keyword evidence="4" id="KW-1185">Reference proteome</keyword>
<feature type="compositionally biased region" description="Basic and acidic residues" evidence="1">
    <location>
        <begin position="678"/>
        <end position="689"/>
    </location>
</feature>
<evidence type="ECO:0000313" key="4">
    <source>
        <dbReference type="Proteomes" id="UP000019376"/>
    </source>
</evidence>
<feature type="region of interest" description="Disordered" evidence="1">
    <location>
        <begin position="613"/>
        <end position="759"/>
    </location>
</feature>
<dbReference type="OrthoDB" id="5576775at2759"/>
<feature type="compositionally biased region" description="Low complexity" evidence="1">
    <location>
        <begin position="246"/>
        <end position="266"/>
    </location>
</feature>
<feature type="compositionally biased region" description="Low complexity" evidence="1">
    <location>
        <begin position="740"/>
        <end position="759"/>
    </location>
</feature>
<feature type="compositionally biased region" description="Low complexity" evidence="1">
    <location>
        <begin position="200"/>
        <end position="215"/>
    </location>
</feature>
<feature type="compositionally biased region" description="Pro residues" evidence="1">
    <location>
        <begin position="233"/>
        <end position="245"/>
    </location>
</feature>
<evidence type="ECO:0000256" key="1">
    <source>
        <dbReference type="SAM" id="MobiDB-lite"/>
    </source>
</evidence>
<feature type="compositionally biased region" description="Gly residues" evidence="1">
    <location>
        <begin position="703"/>
        <end position="716"/>
    </location>
</feature>
<feature type="domain" description="Hpc2-related" evidence="2">
    <location>
        <begin position="565"/>
        <end position="607"/>
    </location>
</feature>
<dbReference type="HOGENOM" id="CLU_012566_1_0_1"/>
<feature type="compositionally biased region" description="Pro residues" evidence="1">
    <location>
        <begin position="123"/>
        <end position="151"/>
    </location>
</feature>
<feature type="compositionally biased region" description="Pro residues" evidence="1">
    <location>
        <begin position="189"/>
        <end position="199"/>
    </location>
</feature>
<feature type="compositionally biased region" description="Basic and acidic residues" evidence="1">
    <location>
        <begin position="50"/>
        <end position="68"/>
    </location>
</feature>
<dbReference type="STRING" id="933388.S7Z8T0"/>
<dbReference type="Pfam" id="PF08729">
    <property type="entry name" value="HUN"/>
    <property type="match status" value="1"/>
</dbReference>
<dbReference type="eggNOG" id="ENOG502RG9A">
    <property type="taxonomic scope" value="Eukaryota"/>
</dbReference>
<feature type="compositionally biased region" description="Basic residues" evidence="1">
    <location>
        <begin position="624"/>
        <end position="634"/>
    </location>
</feature>
<accession>S7Z8T0</accession>
<dbReference type="PhylomeDB" id="S7Z8T0"/>
<evidence type="ECO:0000259" key="2">
    <source>
        <dbReference type="Pfam" id="PF08729"/>
    </source>
</evidence>